<feature type="domain" description="Response receiver" evidence="1">
    <location>
        <begin position="16"/>
        <end position="172"/>
    </location>
</feature>
<comment type="caution">
    <text evidence="2">The sequence shown here is derived from an EMBL/GenBank/DDBJ whole genome shotgun (WGS) entry which is preliminary data.</text>
</comment>
<proteinExistence type="predicted"/>
<protein>
    <recommendedName>
        <fullName evidence="1">Response receiver domain-containing protein</fullName>
    </recommendedName>
</protein>
<accession>A0A949PPM9</accession>
<dbReference type="AlphaFoldDB" id="A0A949PPM9"/>
<evidence type="ECO:0000259" key="1">
    <source>
        <dbReference type="Pfam" id="PF19192"/>
    </source>
</evidence>
<dbReference type="RefSeq" id="WP_217679086.1">
    <property type="nucleotide sequence ID" value="NZ_JAHRVA010000010.1"/>
</dbReference>
<dbReference type="Pfam" id="PF19192">
    <property type="entry name" value="Response_reg_2"/>
    <property type="match status" value="1"/>
</dbReference>
<keyword evidence="3" id="KW-1185">Reference proteome</keyword>
<dbReference type="InterPro" id="IPR043834">
    <property type="entry name" value="REC"/>
</dbReference>
<sequence>MTSFQSLIREAFIVPIRSVLIVDDQYPTWDEVLNNKLSAASRNADLETRSSNKEWQTDPEGALSVIKQFREKKPALILDVHDAPDATADHLHQSDLLILDYNLEGAESGLGGAMARNIIRSVLRNQHFNLVVVHTQEPVLQDVFHSCLISLSRPLSKEFDKELALIEELQEKLDELNAEEKFNPKDLSEHFDIGTYLRLRHPTVTCGDELKLYMSGKGILARLHDWAKNIGLNGRDKKAFAFWAIATFEKSRKDDFATEAFEGLNWSQKGDRLWLRTGRGFITFVEKNHHDLLTELECALEAWEPTPSRLLSAKIRHEISCNGVKVEDRTLSKAQVFAYFYDLIRNAGSAEGRASLIRDHLNGQAEALGTLIEPAIIEFGEHIHAIDTATSNKFAGHYGVDLTESGALRSAATHFNSYISTLPVITGNGHLDCGHIFKLNNEWWVCATPACDMQPGQNTVAFVGDSKELRPFTALKLNIFEASDLDERDINSGHYCFVETSINKITCLGLHVPANAHGQRSSEKVTWRTFIAKNDGMLSGTEFDLIKPQLAGGSIELAEAKASVHAKLRYEYALNFIQKVGTSVTRIGLGYRGGAFTSRADIPNNN</sequence>
<evidence type="ECO:0000313" key="2">
    <source>
        <dbReference type="EMBL" id="MBV2145072.1"/>
    </source>
</evidence>
<gene>
    <name evidence="2" type="ORF">KUG47_16370</name>
</gene>
<organism evidence="2 3">
    <name type="scientific">Falsochrobactrum tianjinense</name>
    <dbReference type="NCBI Taxonomy" id="2706015"/>
    <lineage>
        <taxon>Bacteria</taxon>
        <taxon>Pseudomonadati</taxon>
        <taxon>Pseudomonadota</taxon>
        <taxon>Alphaproteobacteria</taxon>
        <taxon>Hyphomicrobiales</taxon>
        <taxon>Brucellaceae</taxon>
        <taxon>Falsochrobactrum</taxon>
    </lineage>
</organism>
<evidence type="ECO:0000313" key="3">
    <source>
        <dbReference type="Proteomes" id="UP000752297"/>
    </source>
</evidence>
<dbReference type="Proteomes" id="UP000752297">
    <property type="component" value="Unassembled WGS sequence"/>
</dbReference>
<reference evidence="2 3" key="1">
    <citation type="submission" date="2021-06" db="EMBL/GenBank/DDBJ databases">
        <title>Falsochrobactrum tianjin sp.nov., a new petroleum-degrading bacteria isolated from oily soils.</title>
        <authorList>
            <person name="Chen G."/>
            <person name="Chen H."/>
            <person name="Tian J."/>
            <person name="Qing J."/>
            <person name="Zhong L."/>
            <person name="Ma W."/>
            <person name="Song Y."/>
            <person name="Cui X."/>
            <person name="Yan B."/>
        </authorList>
    </citation>
    <scope>NUCLEOTIDE SEQUENCE [LARGE SCALE GENOMIC DNA]</scope>
    <source>
        <strain evidence="2 3">TDYN1</strain>
    </source>
</reference>
<name>A0A949PPM9_9HYPH</name>
<dbReference type="EMBL" id="JAHRVA010000010">
    <property type="protein sequence ID" value="MBV2145072.1"/>
    <property type="molecule type" value="Genomic_DNA"/>
</dbReference>